<evidence type="ECO:0000313" key="3">
    <source>
        <dbReference type="Proteomes" id="UP000051254"/>
    </source>
</evidence>
<accession>A0A0R0BJW5</accession>
<dbReference type="InterPro" id="IPR036680">
    <property type="entry name" value="SPOR-like_sf"/>
</dbReference>
<dbReference type="Pfam" id="PF05036">
    <property type="entry name" value="SPOR"/>
    <property type="match status" value="1"/>
</dbReference>
<dbReference type="RefSeq" id="WP_057666143.1">
    <property type="nucleotide sequence ID" value="NZ_LDJH01000014.1"/>
</dbReference>
<dbReference type="STRING" id="266128.ABB25_09340"/>
<dbReference type="SUPFAM" id="SSF110997">
    <property type="entry name" value="Sporulation related repeat"/>
    <property type="match status" value="2"/>
</dbReference>
<dbReference type="GO" id="GO:0042834">
    <property type="term" value="F:peptidoglycan binding"/>
    <property type="evidence" value="ECO:0007669"/>
    <property type="project" value="InterPro"/>
</dbReference>
<dbReference type="EMBL" id="LDJH01000014">
    <property type="protein sequence ID" value="KRG57567.1"/>
    <property type="molecule type" value="Genomic_DNA"/>
</dbReference>
<dbReference type="Proteomes" id="UP000051254">
    <property type="component" value="Unassembled WGS sequence"/>
</dbReference>
<evidence type="ECO:0000259" key="1">
    <source>
        <dbReference type="PROSITE" id="PS51724"/>
    </source>
</evidence>
<protein>
    <recommendedName>
        <fullName evidence="1">SPOR domain-containing protein</fullName>
    </recommendedName>
</protein>
<dbReference type="AlphaFoldDB" id="A0A0R0BJW5"/>
<reference evidence="2 3" key="1">
    <citation type="submission" date="2015-05" db="EMBL/GenBank/DDBJ databases">
        <title>Genome sequencing and analysis of members of genus Stenotrophomonas.</title>
        <authorList>
            <person name="Patil P.P."/>
            <person name="Midha S."/>
            <person name="Patil P.B."/>
        </authorList>
    </citation>
    <scope>NUCLEOTIDE SEQUENCE [LARGE SCALE GENOMIC DNA]</scope>
    <source>
        <strain evidence="2 3">DSM 17805</strain>
    </source>
</reference>
<comment type="caution">
    <text evidence="2">The sequence shown here is derived from an EMBL/GenBank/DDBJ whole genome shotgun (WGS) entry which is preliminary data.</text>
</comment>
<dbReference type="PATRIC" id="fig|266128.3.peg.734"/>
<keyword evidence="3" id="KW-1185">Reference proteome</keyword>
<dbReference type="InterPro" id="IPR007730">
    <property type="entry name" value="SPOR-like_dom"/>
</dbReference>
<gene>
    <name evidence="2" type="ORF">ABB25_09340</name>
</gene>
<organism evidence="2 3">
    <name type="scientific">Stenotrophomonas koreensis</name>
    <dbReference type="NCBI Taxonomy" id="266128"/>
    <lineage>
        <taxon>Bacteria</taxon>
        <taxon>Pseudomonadati</taxon>
        <taxon>Pseudomonadota</taxon>
        <taxon>Gammaproteobacteria</taxon>
        <taxon>Lysobacterales</taxon>
        <taxon>Lysobacteraceae</taxon>
        <taxon>Stenotrophomonas</taxon>
    </lineage>
</organism>
<evidence type="ECO:0000313" key="2">
    <source>
        <dbReference type="EMBL" id="KRG57567.1"/>
    </source>
</evidence>
<dbReference type="OrthoDB" id="5986009at2"/>
<name>A0A0R0BJW5_9GAMM</name>
<feature type="domain" description="SPOR" evidence="1">
    <location>
        <begin position="100"/>
        <end position="179"/>
    </location>
</feature>
<proteinExistence type="predicted"/>
<sequence>MLIRALIVVLAIFNAGVALWWWSQPPVTDAPVPVMSPPEGVALLQLRSEVPVLAADAAAQDNALALSVAASAADNAAPAGSDTGAGALAGSAQGEATVASAPPPPVCVSLGAFADRAQLDAAQQRAAGIFAVARPRESASSSSGSYRVMLPPAESREAAQATVRRIVAAGISDYFIIGQGELANAVALGQFRNRDGAQRRLDQLQAAGFAAQIVPSASAQSRWWLDARLAAGISATQARQRSAAPQVQSLDCAVLR</sequence>
<dbReference type="Gene3D" id="3.30.70.1070">
    <property type="entry name" value="Sporulation related repeat"/>
    <property type="match status" value="1"/>
</dbReference>
<dbReference type="PROSITE" id="PS51724">
    <property type="entry name" value="SPOR"/>
    <property type="match status" value="1"/>
</dbReference>